<reference evidence="2 3" key="1">
    <citation type="submission" date="2021-05" db="EMBL/GenBank/DDBJ databases">
        <title>Genome Assembly of Synthetic Allotetraploid Brassica napus Reveals Homoeologous Exchanges between Subgenomes.</title>
        <authorList>
            <person name="Davis J.T."/>
        </authorList>
    </citation>
    <scope>NUCLEOTIDE SEQUENCE [LARGE SCALE GENOMIC DNA]</scope>
    <source>
        <strain evidence="3">cv. Da-Ae</strain>
        <tissue evidence="2">Seedling</tissue>
    </source>
</reference>
<evidence type="ECO:0000313" key="2">
    <source>
        <dbReference type="EMBL" id="KAH0912969.1"/>
    </source>
</evidence>
<proteinExistence type="predicted"/>
<protein>
    <recommendedName>
        <fullName evidence="1">GMP synthase C-terminal domain-containing protein</fullName>
    </recommendedName>
</protein>
<dbReference type="Proteomes" id="UP000824890">
    <property type="component" value="Unassembled WGS sequence"/>
</dbReference>
<dbReference type="Pfam" id="PF00958">
    <property type="entry name" value="GMP_synt_C"/>
    <property type="match status" value="1"/>
</dbReference>
<dbReference type="EMBL" id="JAGKQM010000009">
    <property type="protein sequence ID" value="KAH0912969.1"/>
    <property type="molecule type" value="Genomic_DNA"/>
</dbReference>
<dbReference type="InterPro" id="IPR001674">
    <property type="entry name" value="GMP_synth_C"/>
</dbReference>
<evidence type="ECO:0000259" key="1">
    <source>
        <dbReference type="Pfam" id="PF00958"/>
    </source>
</evidence>
<keyword evidence="3" id="KW-1185">Reference proteome</keyword>
<name>A0ABQ8C7B8_BRANA</name>
<feature type="domain" description="GMP synthase C-terminal" evidence="1">
    <location>
        <begin position="23"/>
        <end position="62"/>
    </location>
</feature>
<evidence type="ECO:0000313" key="3">
    <source>
        <dbReference type="Proteomes" id="UP000824890"/>
    </source>
</evidence>
<accession>A0ABQ8C7B8</accession>
<gene>
    <name evidence="2" type="ORF">HID58_036290</name>
</gene>
<dbReference type="SUPFAM" id="SSF54810">
    <property type="entry name" value="GMP synthetase C-terminal dimerisation domain"/>
    <property type="match status" value="1"/>
</dbReference>
<organism evidence="2 3">
    <name type="scientific">Brassica napus</name>
    <name type="common">Rape</name>
    <dbReference type="NCBI Taxonomy" id="3708"/>
    <lineage>
        <taxon>Eukaryota</taxon>
        <taxon>Viridiplantae</taxon>
        <taxon>Streptophyta</taxon>
        <taxon>Embryophyta</taxon>
        <taxon>Tracheophyta</taxon>
        <taxon>Spermatophyta</taxon>
        <taxon>Magnoliopsida</taxon>
        <taxon>eudicotyledons</taxon>
        <taxon>Gunneridae</taxon>
        <taxon>Pentapetalae</taxon>
        <taxon>rosids</taxon>
        <taxon>malvids</taxon>
        <taxon>Brassicales</taxon>
        <taxon>Brassicaceae</taxon>
        <taxon>Brassiceae</taxon>
        <taxon>Brassica</taxon>
    </lineage>
</organism>
<feature type="non-terminal residue" evidence="2">
    <location>
        <position position="1"/>
    </location>
</feature>
<comment type="caution">
    <text evidence="2">The sequence shown here is derived from an EMBL/GenBank/DDBJ whole genome shotgun (WGS) entry which is preliminary data.</text>
</comment>
<sequence length="63" mass="6931">TDGAVERVNVGGVKTCTKIIAGSNFEHKFLDDTFRKISNSIQGVNSHVVRDITSKPPSTIEWE</sequence>
<dbReference type="Gene3D" id="3.30.300.10">
    <property type="match status" value="1"/>
</dbReference>